<keyword evidence="3" id="KW-1185">Reference proteome</keyword>
<protein>
    <submittedName>
        <fullName evidence="2">Uncharacterized protein</fullName>
    </submittedName>
</protein>
<evidence type="ECO:0000313" key="2">
    <source>
        <dbReference type="EMBL" id="OSS55068.1"/>
    </source>
</evidence>
<evidence type="ECO:0000313" key="3">
    <source>
        <dbReference type="Proteomes" id="UP000193240"/>
    </source>
</evidence>
<keyword evidence="1" id="KW-1133">Transmembrane helix</keyword>
<gene>
    <name evidence="2" type="ORF">B5807_01103</name>
</gene>
<evidence type="ECO:0000256" key="1">
    <source>
        <dbReference type="SAM" id="Phobius"/>
    </source>
</evidence>
<keyword evidence="1" id="KW-0812">Transmembrane</keyword>
<sequence length="155" mass="17594">MKYRTEHVSNGHCQEWLPWDAVAYHGYQQYLLTGEYKARACPLNAPDLQISKHDDRNDCKNSKVAKKSALGTGGNDDTVCTRIEDVLVKNTKFSALSDVPLFQHSYRSAHFGNNDRWITDVLIKVVVSAFILRGLLCFSFLSNAYARHLLTSKEK</sequence>
<proteinExistence type="predicted"/>
<keyword evidence="1" id="KW-0472">Membrane</keyword>
<dbReference type="EMBL" id="KZ107838">
    <property type="protein sequence ID" value="OSS55068.1"/>
    <property type="molecule type" value="Genomic_DNA"/>
</dbReference>
<organism evidence="2 3">
    <name type="scientific">Epicoccum nigrum</name>
    <name type="common">Soil fungus</name>
    <name type="synonym">Epicoccum purpurascens</name>
    <dbReference type="NCBI Taxonomy" id="105696"/>
    <lineage>
        <taxon>Eukaryota</taxon>
        <taxon>Fungi</taxon>
        <taxon>Dikarya</taxon>
        <taxon>Ascomycota</taxon>
        <taxon>Pezizomycotina</taxon>
        <taxon>Dothideomycetes</taxon>
        <taxon>Pleosporomycetidae</taxon>
        <taxon>Pleosporales</taxon>
        <taxon>Pleosporineae</taxon>
        <taxon>Didymellaceae</taxon>
        <taxon>Epicoccum</taxon>
    </lineage>
</organism>
<name>A0A1Y2MIG5_EPING</name>
<accession>A0A1Y2MIG5</accession>
<dbReference type="InParanoid" id="A0A1Y2MIG5"/>
<reference evidence="2 3" key="1">
    <citation type="journal article" date="2017" name="Genome Announc.">
        <title>Genome sequence of the saprophytic ascomycete Epicoccum nigrum ICMP 19927 strain isolated from New Zealand.</title>
        <authorList>
            <person name="Fokin M."/>
            <person name="Fleetwood D."/>
            <person name="Weir B.S."/>
            <person name="Villas-Boas S.G."/>
        </authorList>
    </citation>
    <scope>NUCLEOTIDE SEQUENCE [LARGE SCALE GENOMIC DNA]</scope>
    <source>
        <strain evidence="2 3">ICMP 19927</strain>
    </source>
</reference>
<feature type="transmembrane region" description="Helical" evidence="1">
    <location>
        <begin position="121"/>
        <end position="141"/>
    </location>
</feature>
<dbReference type="AlphaFoldDB" id="A0A1Y2MIG5"/>
<dbReference type="Proteomes" id="UP000193240">
    <property type="component" value="Unassembled WGS sequence"/>
</dbReference>